<dbReference type="InterPro" id="IPR050830">
    <property type="entry name" value="Fungal_FAS"/>
</dbReference>
<evidence type="ECO:0000313" key="4">
    <source>
        <dbReference type="Proteomes" id="UP001218188"/>
    </source>
</evidence>
<protein>
    <recommendedName>
        <fullName evidence="2">Fatty acid synthase beta subunit AflB /Fas1-like central domain-containing protein</fullName>
    </recommendedName>
</protein>
<sequence>SGFGAAEDVWPYLSGEWSVQHEMQPMPFDGFLFASRVMVAKEAHTSSSVKDLIVAAAGVEDGEWE</sequence>
<dbReference type="InterPro" id="IPR013565">
    <property type="entry name" value="Fas1/AflB-like_central"/>
</dbReference>
<gene>
    <name evidence="3" type="ORF">C8F04DRAFT_947121</name>
</gene>
<keyword evidence="4" id="KW-1185">Reference proteome</keyword>
<keyword evidence="1" id="KW-0808">Transferase</keyword>
<reference evidence="3" key="1">
    <citation type="submission" date="2023-03" db="EMBL/GenBank/DDBJ databases">
        <title>Massive genome expansion in bonnet fungi (Mycena s.s.) driven by repeated elements and novel gene families across ecological guilds.</title>
        <authorList>
            <consortium name="Lawrence Berkeley National Laboratory"/>
            <person name="Harder C.B."/>
            <person name="Miyauchi S."/>
            <person name="Viragh M."/>
            <person name="Kuo A."/>
            <person name="Thoen E."/>
            <person name="Andreopoulos B."/>
            <person name="Lu D."/>
            <person name="Skrede I."/>
            <person name="Drula E."/>
            <person name="Henrissat B."/>
            <person name="Morin E."/>
            <person name="Kohler A."/>
            <person name="Barry K."/>
            <person name="LaButti K."/>
            <person name="Morin E."/>
            <person name="Salamov A."/>
            <person name="Lipzen A."/>
            <person name="Mereny Z."/>
            <person name="Hegedus B."/>
            <person name="Baldrian P."/>
            <person name="Stursova M."/>
            <person name="Weitz H."/>
            <person name="Taylor A."/>
            <person name="Grigoriev I.V."/>
            <person name="Nagy L.G."/>
            <person name="Martin F."/>
            <person name="Kauserud H."/>
        </authorList>
    </citation>
    <scope>NUCLEOTIDE SEQUENCE</scope>
    <source>
        <strain evidence="3">CBHHK200</strain>
    </source>
</reference>
<dbReference type="PANTHER" id="PTHR10982">
    <property type="entry name" value="MALONYL COA-ACYL CARRIER PROTEIN TRANSACYLASE"/>
    <property type="match status" value="1"/>
</dbReference>
<comment type="caution">
    <text evidence="3">The sequence shown here is derived from an EMBL/GenBank/DDBJ whole genome shotgun (WGS) entry which is preliminary data.</text>
</comment>
<dbReference type="EMBL" id="JARJCM010000016">
    <property type="protein sequence ID" value="KAJ7041492.1"/>
    <property type="molecule type" value="Genomic_DNA"/>
</dbReference>
<accession>A0AAD6T9G7</accession>
<organism evidence="3 4">
    <name type="scientific">Mycena alexandri</name>
    <dbReference type="NCBI Taxonomy" id="1745969"/>
    <lineage>
        <taxon>Eukaryota</taxon>
        <taxon>Fungi</taxon>
        <taxon>Dikarya</taxon>
        <taxon>Basidiomycota</taxon>
        <taxon>Agaricomycotina</taxon>
        <taxon>Agaricomycetes</taxon>
        <taxon>Agaricomycetidae</taxon>
        <taxon>Agaricales</taxon>
        <taxon>Marasmiineae</taxon>
        <taxon>Mycenaceae</taxon>
        <taxon>Mycena</taxon>
    </lineage>
</organism>
<dbReference type="GO" id="GO:0016740">
    <property type="term" value="F:transferase activity"/>
    <property type="evidence" value="ECO:0007669"/>
    <property type="project" value="UniProtKB-KW"/>
</dbReference>
<dbReference type="Gene3D" id="3.20.20.70">
    <property type="entry name" value="Aldolase class I"/>
    <property type="match status" value="1"/>
</dbReference>
<dbReference type="Pfam" id="PF08354">
    <property type="entry name" value="Fas1-AflB-like_hel"/>
    <property type="match status" value="1"/>
</dbReference>
<proteinExistence type="predicted"/>
<feature type="domain" description="Fatty acid synthase beta subunit AflB /Fas1-like central" evidence="2">
    <location>
        <begin position="1"/>
        <end position="65"/>
    </location>
</feature>
<feature type="non-terminal residue" evidence="3">
    <location>
        <position position="1"/>
    </location>
</feature>
<dbReference type="Proteomes" id="UP001218188">
    <property type="component" value="Unassembled WGS sequence"/>
</dbReference>
<evidence type="ECO:0000259" key="2">
    <source>
        <dbReference type="Pfam" id="PF08354"/>
    </source>
</evidence>
<dbReference type="PANTHER" id="PTHR10982:SF21">
    <property type="entry name" value="FATTY ACID SYNTHASE SUBUNIT BETA"/>
    <property type="match status" value="1"/>
</dbReference>
<name>A0AAD6T9G7_9AGAR</name>
<evidence type="ECO:0000256" key="1">
    <source>
        <dbReference type="ARBA" id="ARBA00022679"/>
    </source>
</evidence>
<dbReference type="GO" id="GO:0004318">
    <property type="term" value="F:enoyl-[acyl-carrier-protein] reductase (NADH) activity"/>
    <property type="evidence" value="ECO:0007669"/>
    <property type="project" value="InterPro"/>
</dbReference>
<evidence type="ECO:0000313" key="3">
    <source>
        <dbReference type="EMBL" id="KAJ7041492.1"/>
    </source>
</evidence>
<dbReference type="InterPro" id="IPR013785">
    <property type="entry name" value="Aldolase_TIM"/>
</dbReference>
<dbReference type="AlphaFoldDB" id="A0AAD6T9G7"/>